<evidence type="ECO:0000256" key="1">
    <source>
        <dbReference type="SAM" id="MobiDB-lite"/>
    </source>
</evidence>
<feature type="region of interest" description="Disordered" evidence="1">
    <location>
        <begin position="52"/>
        <end position="98"/>
    </location>
</feature>
<evidence type="ECO:0000313" key="2">
    <source>
        <dbReference type="EMBL" id="GBP54250.1"/>
    </source>
</evidence>
<dbReference type="AlphaFoldDB" id="A0A4C1WTQ9"/>
<proteinExistence type="predicted"/>
<dbReference type="Proteomes" id="UP000299102">
    <property type="component" value="Unassembled WGS sequence"/>
</dbReference>
<accession>A0A4C1WTQ9</accession>
<reference evidence="2 3" key="1">
    <citation type="journal article" date="2019" name="Commun. Biol.">
        <title>The bagworm genome reveals a unique fibroin gene that provides high tensile strength.</title>
        <authorList>
            <person name="Kono N."/>
            <person name="Nakamura H."/>
            <person name="Ohtoshi R."/>
            <person name="Tomita M."/>
            <person name="Numata K."/>
            <person name="Arakawa K."/>
        </authorList>
    </citation>
    <scope>NUCLEOTIDE SEQUENCE [LARGE SCALE GENOMIC DNA]</scope>
</reference>
<dbReference type="EMBL" id="BGZK01000642">
    <property type="protein sequence ID" value="GBP54250.1"/>
    <property type="molecule type" value="Genomic_DNA"/>
</dbReference>
<keyword evidence="3" id="KW-1185">Reference proteome</keyword>
<organism evidence="2 3">
    <name type="scientific">Eumeta variegata</name>
    <name type="common">Bagworm moth</name>
    <name type="synonym">Eumeta japonica</name>
    <dbReference type="NCBI Taxonomy" id="151549"/>
    <lineage>
        <taxon>Eukaryota</taxon>
        <taxon>Metazoa</taxon>
        <taxon>Ecdysozoa</taxon>
        <taxon>Arthropoda</taxon>
        <taxon>Hexapoda</taxon>
        <taxon>Insecta</taxon>
        <taxon>Pterygota</taxon>
        <taxon>Neoptera</taxon>
        <taxon>Endopterygota</taxon>
        <taxon>Lepidoptera</taxon>
        <taxon>Glossata</taxon>
        <taxon>Ditrysia</taxon>
        <taxon>Tineoidea</taxon>
        <taxon>Psychidae</taxon>
        <taxon>Oiketicinae</taxon>
        <taxon>Eumeta</taxon>
    </lineage>
</organism>
<comment type="caution">
    <text evidence="2">The sequence shown here is derived from an EMBL/GenBank/DDBJ whole genome shotgun (WGS) entry which is preliminary data.</text>
</comment>
<sequence length="98" mass="10815">MVEPYCDQFGCSTKMGRHDRLNTTNLTECRRELAASTVGFLQVGDTECNSVEWPTPLSPSHQPDPPIRYPIPSREAGNAVATPPRLRVSMADGDKRVS</sequence>
<gene>
    <name evidence="2" type="ORF">EVAR_36465_1</name>
</gene>
<name>A0A4C1WTQ9_EUMVA</name>
<protein>
    <submittedName>
        <fullName evidence="2">Uncharacterized protein</fullName>
    </submittedName>
</protein>
<evidence type="ECO:0000313" key="3">
    <source>
        <dbReference type="Proteomes" id="UP000299102"/>
    </source>
</evidence>